<dbReference type="EMBL" id="CYZV01000003">
    <property type="protein sequence ID" value="CUN64101.1"/>
    <property type="molecule type" value="Genomic_DNA"/>
</dbReference>
<accession>A0A173YIL9</accession>
<dbReference type="PROSITE" id="PS51257">
    <property type="entry name" value="PROKAR_LIPOPROTEIN"/>
    <property type="match status" value="1"/>
</dbReference>
<sequence>MKKIKRLLTILCLVSIISILLIGCGKKVEMVRVSTSEEVLELFNKYNTENNIEEMVKLYSDEYIDYIGYDANKIINMIKNNRKDATINSSTTKSIEEINENLKKAVVNINAVINGEETNEDYVYALIKEEDGWSISPDGISECINFDVPANKEKELNLNLMKEAVLFDGALIRVDLYNDTSNSYIFGTKDDKTQIIVETTEGTFTSEVEEPQEISKRVKSYFIAKIQDLKGDIKKVTVTSIYELDKEGNVIVDSKRDIVAYNK</sequence>
<reference evidence="1 2" key="1">
    <citation type="submission" date="2015-09" db="EMBL/GenBank/DDBJ databases">
        <authorList>
            <consortium name="Pathogen Informatics"/>
        </authorList>
    </citation>
    <scope>NUCLEOTIDE SEQUENCE [LARGE SCALE GENOMIC DNA]</scope>
    <source>
        <strain evidence="1 2">2789STDY5834855</strain>
    </source>
</reference>
<organism evidence="1 2">
    <name type="scientific">Clostridium disporicum</name>
    <dbReference type="NCBI Taxonomy" id="84024"/>
    <lineage>
        <taxon>Bacteria</taxon>
        <taxon>Bacillati</taxon>
        <taxon>Bacillota</taxon>
        <taxon>Clostridia</taxon>
        <taxon>Eubacteriales</taxon>
        <taxon>Clostridiaceae</taxon>
        <taxon>Clostridium</taxon>
    </lineage>
</organism>
<evidence type="ECO:0008006" key="3">
    <source>
        <dbReference type="Google" id="ProtNLM"/>
    </source>
</evidence>
<dbReference type="Proteomes" id="UP000095558">
    <property type="component" value="Unassembled WGS sequence"/>
</dbReference>
<protein>
    <recommendedName>
        <fullName evidence="3">Lipoprotein</fullName>
    </recommendedName>
</protein>
<dbReference type="RefSeq" id="WP_055275151.1">
    <property type="nucleotide sequence ID" value="NZ_CYZV01000003.1"/>
</dbReference>
<evidence type="ECO:0000313" key="2">
    <source>
        <dbReference type="Proteomes" id="UP000095558"/>
    </source>
</evidence>
<name>A0A173YIL9_9CLOT</name>
<dbReference type="AlphaFoldDB" id="A0A173YIL9"/>
<proteinExistence type="predicted"/>
<dbReference type="OrthoDB" id="1930250at2"/>
<evidence type="ECO:0000313" key="1">
    <source>
        <dbReference type="EMBL" id="CUN64101.1"/>
    </source>
</evidence>
<gene>
    <name evidence="1" type="ORF">ERS852470_00378</name>
</gene>